<keyword evidence="4" id="KW-1185">Reference proteome</keyword>
<evidence type="ECO:0000313" key="3">
    <source>
        <dbReference type="EMBL" id="MCC2176546.1"/>
    </source>
</evidence>
<feature type="domain" description="Core-binding (CB)" evidence="2">
    <location>
        <begin position="21"/>
        <end position="97"/>
    </location>
</feature>
<accession>A0AAW4VUG0</accession>
<evidence type="ECO:0000259" key="2">
    <source>
        <dbReference type="PROSITE" id="PS51900"/>
    </source>
</evidence>
<keyword evidence="1" id="KW-0238">DNA-binding</keyword>
<dbReference type="InterPro" id="IPR011010">
    <property type="entry name" value="DNA_brk_join_enz"/>
</dbReference>
<dbReference type="GeneID" id="98660651"/>
<dbReference type="PROSITE" id="PS51900">
    <property type="entry name" value="CB"/>
    <property type="match status" value="1"/>
</dbReference>
<name>A0AAW4VUG0_9FIRM</name>
<dbReference type="InterPro" id="IPR044068">
    <property type="entry name" value="CB"/>
</dbReference>
<gene>
    <name evidence="3" type="ORF">LKD22_05320</name>
</gene>
<dbReference type="AlphaFoldDB" id="A0AAW4VUG0"/>
<comment type="caution">
    <text evidence="3">The sequence shown here is derived from an EMBL/GenBank/DDBJ whole genome shotgun (WGS) entry which is preliminary data.</text>
</comment>
<evidence type="ECO:0000313" key="4">
    <source>
        <dbReference type="Proteomes" id="UP001298753"/>
    </source>
</evidence>
<dbReference type="RefSeq" id="WP_227600458.1">
    <property type="nucleotide sequence ID" value="NZ_JAJEPX010000011.1"/>
</dbReference>
<dbReference type="Proteomes" id="UP001298753">
    <property type="component" value="Unassembled WGS sequence"/>
</dbReference>
<dbReference type="GO" id="GO:0003677">
    <property type="term" value="F:DNA binding"/>
    <property type="evidence" value="ECO:0007669"/>
    <property type="project" value="UniProtKB-UniRule"/>
</dbReference>
<proteinExistence type="predicted"/>
<sequence>MGRRNNNGSLFHQLINAPGLMERQDLSQPVSFQTKENYFNWCHKAAAVFKSYGIRNLSEIGKDEIQRYENRLESEGKSASTIHNYLVPICKATGIAIKDIHKPIRASSEFKRSAGKGRGDGGKPAELNKYLGLREGDLKRLRGDSLIYKNGHCYVIVDKGKGGKYQEQRVCDKDVAEVEKFFDGSHRKLFIAGDFGRNFDYHAQRREYAMNICAYYTE</sequence>
<evidence type="ECO:0000256" key="1">
    <source>
        <dbReference type="PROSITE-ProRule" id="PRU01248"/>
    </source>
</evidence>
<reference evidence="3 4" key="1">
    <citation type="submission" date="2021-10" db="EMBL/GenBank/DDBJ databases">
        <title>Anaerobic single-cell dispensing facilitates the cultivation of human gut bacteria.</title>
        <authorList>
            <person name="Afrizal A."/>
        </authorList>
    </citation>
    <scope>NUCLEOTIDE SEQUENCE [LARGE SCALE GENOMIC DNA]</scope>
    <source>
        <strain evidence="3 4">CLA-AA-H270</strain>
    </source>
</reference>
<dbReference type="EMBL" id="JAJEPX010000011">
    <property type="protein sequence ID" value="MCC2176546.1"/>
    <property type="molecule type" value="Genomic_DNA"/>
</dbReference>
<dbReference type="SUPFAM" id="SSF56349">
    <property type="entry name" value="DNA breaking-rejoining enzymes"/>
    <property type="match status" value="1"/>
</dbReference>
<organism evidence="3 4">
    <name type="scientific">Agathobaculum butyriciproducens</name>
    <dbReference type="NCBI Taxonomy" id="1628085"/>
    <lineage>
        <taxon>Bacteria</taxon>
        <taxon>Bacillati</taxon>
        <taxon>Bacillota</taxon>
        <taxon>Clostridia</taxon>
        <taxon>Eubacteriales</taxon>
        <taxon>Butyricicoccaceae</taxon>
        <taxon>Agathobaculum</taxon>
    </lineage>
</organism>
<protein>
    <recommendedName>
        <fullName evidence="2">Core-binding (CB) domain-containing protein</fullName>
    </recommendedName>
</protein>